<protein>
    <submittedName>
        <fullName evidence="2">Glyoxylase-like metal-dependent hydrolase (Beta-lactamase superfamily II)</fullName>
    </submittedName>
</protein>
<dbReference type="InterPro" id="IPR041516">
    <property type="entry name" value="LACTB2_WH"/>
</dbReference>
<dbReference type="Gene3D" id="3.60.15.10">
    <property type="entry name" value="Ribonuclease Z/Hydroxyacylglutathione hydrolase-like"/>
    <property type="match status" value="1"/>
</dbReference>
<feature type="domain" description="Metallo-beta-lactamase" evidence="1">
    <location>
        <begin position="31"/>
        <end position="187"/>
    </location>
</feature>
<dbReference type="Pfam" id="PF00753">
    <property type="entry name" value="Lactamase_B"/>
    <property type="match status" value="1"/>
</dbReference>
<dbReference type="PANTHER" id="PTHR23131">
    <property type="entry name" value="ENDORIBONUCLEASE LACTB2"/>
    <property type="match status" value="1"/>
</dbReference>
<keyword evidence="3" id="KW-1185">Reference proteome</keyword>
<dbReference type="OrthoDB" id="9788263at2"/>
<dbReference type="SUPFAM" id="SSF56281">
    <property type="entry name" value="Metallo-hydrolase/oxidoreductase"/>
    <property type="match status" value="1"/>
</dbReference>
<keyword evidence="2" id="KW-0378">Hydrolase</keyword>
<dbReference type="Pfam" id="PF17778">
    <property type="entry name" value="WHD_BLACT"/>
    <property type="match status" value="1"/>
</dbReference>
<evidence type="ECO:0000259" key="1">
    <source>
        <dbReference type="SMART" id="SM00849"/>
    </source>
</evidence>
<accession>A0A4R6SMJ4</accession>
<dbReference type="InterPro" id="IPR036388">
    <property type="entry name" value="WH-like_DNA-bd_sf"/>
</dbReference>
<dbReference type="GO" id="GO:0016787">
    <property type="term" value="F:hydrolase activity"/>
    <property type="evidence" value="ECO:0007669"/>
    <property type="project" value="UniProtKB-KW"/>
</dbReference>
<name>A0A4R6SMJ4_LABRH</name>
<dbReference type="InterPro" id="IPR050662">
    <property type="entry name" value="Sec-metab_biosynth-thioest"/>
</dbReference>
<proteinExistence type="predicted"/>
<dbReference type="RefSeq" id="WP_133847637.1">
    <property type="nucleotide sequence ID" value="NZ_SNXZ01000001.1"/>
</dbReference>
<gene>
    <name evidence="2" type="ORF">EV186_101737</name>
</gene>
<dbReference type="AlphaFoldDB" id="A0A4R6SMJ4"/>
<evidence type="ECO:0000313" key="2">
    <source>
        <dbReference type="EMBL" id="TDQ04780.1"/>
    </source>
</evidence>
<dbReference type="Proteomes" id="UP000295444">
    <property type="component" value="Unassembled WGS sequence"/>
</dbReference>
<reference evidence="2 3" key="1">
    <citation type="submission" date="2019-03" db="EMBL/GenBank/DDBJ databases">
        <title>Genomic Encyclopedia of Type Strains, Phase IV (KMG-IV): sequencing the most valuable type-strain genomes for metagenomic binning, comparative biology and taxonomic classification.</title>
        <authorList>
            <person name="Goeker M."/>
        </authorList>
    </citation>
    <scope>NUCLEOTIDE SEQUENCE [LARGE SCALE GENOMIC DNA]</scope>
    <source>
        <strain evidence="2 3">DSM 45361</strain>
    </source>
</reference>
<evidence type="ECO:0000313" key="3">
    <source>
        <dbReference type="Proteomes" id="UP000295444"/>
    </source>
</evidence>
<comment type="caution">
    <text evidence="2">The sequence shown here is derived from an EMBL/GenBank/DDBJ whole genome shotgun (WGS) entry which is preliminary data.</text>
</comment>
<organism evidence="2 3">
    <name type="scientific">Labedaea rhizosphaerae</name>
    <dbReference type="NCBI Taxonomy" id="598644"/>
    <lineage>
        <taxon>Bacteria</taxon>
        <taxon>Bacillati</taxon>
        <taxon>Actinomycetota</taxon>
        <taxon>Actinomycetes</taxon>
        <taxon>Pseudonocardiales</taxon>
        <taxon>Pseudonocardiaceae</taxon>
        <taxon>Labedaea</taxon>
    </lineage>
</organism>
<sequence>MTHPAYGRLRSVLPFASVVLENNPGPMTLDGTNTWIVRAPGADACVVVDPGELDEAHLALVAEQAPVELVLLTHHHHDHSGGAREFASRVGAPLRAFDPSLCWQAPSLSDGESFSAGGVAVSVRHTPGHTDDSVCFGLSHSDSQAMLTGDSVLGRGTTVIAGTLADYLSSLRSLTSASPGTVVLPGHGPELPDLPAVAASYLAHREERLDQVRAALTQLGPDPTPRQVVEIVYADVDKSVWPAAEWSVAAQLEYLRSK</sequence>
<dbReference type="Gene3D" id="1.10.10.10">
    <property type="entry name" value="Winged helix-like DNA-binding domain superfamily/Winged helix DNA-binding domain"/>
    <property type="match status" value="1"/>
</dbReference>
<dbReference type="PANTHER" id="PTHR23131:SF0">
    <property type="entry name" value="ENDORIBONUCLEASE LACTB2"/>
    <property type="match status" value="1"/>
</dbReference>
<dbReference type="SMART" id="SM00849">
    <property type="entry name" value="Lactamase_B"/>
    <property type="match status" value="1"/>
</dbReference>
<dbReference type="EMBL" id="SNXZ01000001">
    <property type="protein sequence ID" value="TDQ04780.1"/>
    <property type="molecule type" value="Genomic_DNA"/>
</dbReference>
<dbReference type="CDD" id="cd16278">
    <property type="entry name" value="metallo-hydrolase-like_MBL-fold"/>
    <property type="match status" value="1"/>
</dbReference>
<dbReference type="InterPro" id="IPR036866">
    <property type="entry name" value="RibonucZ/Hydroxyglut_hydro"/>
</dbReference>
<dbReference type="InterPro" id="IPR001279">
    <property type="entry name" value="Metallo-B-lactamas"/>
</dbReference>